<evidence type="ECO:0000313" key="1">
    <source>
        <dbReference type="EMBL" id="ODG90374.1"/>
    </source>
</evidence>
<keyword evidence="2" id="KW-1185">Reference proteome</keyword>
<comment type="caution">
    <text evidence="1">The sequence shown here is derived from an EMBL/GenBank/DDBJ whole genome shotgun (WGS) entry which is preliminary data.</text>
</comment>
<dbReference type="EMBL" id="MDKC01000034">
    <property type="protein sequence ID" value="ODG90374.1"/>
    <property type="molecule type" value="Genomic_DNA"/>
</dbReference>
<dbReference type="RefSeq" id="WP_069034800.1">
    <property type="nucleotide sequence ID" value="NZ_MDKC01000034.1"/>
</dbReference>
<dbReference type="PANTHER" id="PTHR47197:SF3">
    <property type="entry name" value="DIHYDRO-HEME D1 DEHYDROGENASE"/>
    <property type="match status" value="1"/>
</dbReference>
<dbReference type="Proteomes" id="UP000094580">
    <property type="component" value="Unassembled WGS sequence"/>
</dbReference>
<dbReference type="SUPFAM" id="SSF51004">
    <property type="entry name" value="C-terminal (heme d1) domain of cytochrome cd1-nitrite reductase"/>
    <property type="match status" value="1"/>
</dbReference>
<sequence length="328" mass="36647">MRKISIFSTILLFLFCTGCVPSNMSHIKDSENVLISVNKKVGSLTFLNLDDLHKVTDWNLNRDVSGAVLLQNGEDIAVYHPTNPKIDIYHLSTGDHVDSWNAGTGITNIISLKSNQVIAVTNGKKNNITFFNRKGKVLKKIKIGRNPISMVEDTIHHKLYVSLFNERKVIGINLDGFKIEQTIEVPYTSVGLLLNKDSSELFVGGHGNGEVENENVKVYSTITGKQQKTLHTPLMPISFFQNEDGLFTIAHGTNQIYKLNPNVVNQTKFIEVGSNPYTAIGFKHTAYAASYDLNKLYQINTTTMKIEKEVAVGRGPFQLLLREGIRHD</sequence>
<dbReference type="Gene3D" id="2.130.10.10">
    <property type="entry name" value="YVTN repeat-like/Quinoprotein amine dehydrogenase"/>
    <property type="match status" value="1"/>
</dbReference>
<proteinExistence type="predicted"/>
<accession>A0ABX2ZPH4</accession>
<dbReference type="InterPro" id="IPR015943">
    <property type="entry name" value="WD40/YVTN_repeat-like_dom_sf"/>
</dbReference>
<protein>
    <recommendedName>
        <fullName evidence="3">Lipoprotein</fullName>
    </recommendedName>
</protein>
<dbReference type="PANTHER" id="PTHR47197">
    <property type="entry name" value="PROTEIN NIRF"/>
    <property type="match status" value="1"/>
</dbReference>
<dbReference type="InterPro" id="IPR051200">
    <property type="entry name" value="Host-pathogen_enzymatic-act"/>
</dbReference>
<evidence type="ECO:0008006" key="3">
    <source>
        <dbReference type="Google" id="ProtNLM"/>
    </source>
</evidence>
<name>A0ABX2ZPH4_9BACI</name>
<gene>
    <name evidence="1" type="ORF">BED47_10855</name>
</gene>
<evidence type="ECO:0000313" key="2">
    <source>
        <dbReference type="Proteomes" id="UP000094580"/>
    </source>
</evidence>
<reference evidence="1 2" key="1">
    <citation type="submission" date="2016-07" db="EMBL/GenBank/DDBJ databases">
        <authorList>
            <person name="Townsley L."/>
            <person name="Shank E.A."/>
        </authorList>
    </citation>
    <scope>NUCLEOTIDE SEQUENCE [LARGE SCALE GENOMIC DNA]</scope>
    <source>
        <strain evidence="1 2">CH01</strain>
    </source>
</reference>
<dbReference type="InterPro" id="IPR011048">
    <property type="entry name" value="Haem_d1_sf"/>
</dbReference>
<organism evidence="1 2">
    <name type="scientific">Gottfriedia luciferensis</name>
    <dbReference type="NCBI Taxonomy" id="178774"/>
    <lineage>
        <taxon>Bacteria</taxon>
        <taxon>Bacillati</taxon>
        <taxon>Bacillota</taxon>
        <taxon>Bacilli</taxon>
        <taxon>Bacillales</taxon>
        <taxon>Bacillaceae</taxon>
        <taxon>Gottfriedia</taxon>
    </lineage>
</organism>